<dbReference type="Gene3D" id="3.20.20.60">
    <property type="entry name" value="Phosphoenolpyruvate-binding domains"/>
    <property type="match status" value="1"/>
</dbReference>
<dbReference type="AlphaFoldDB" id="S0FSD2"/>
<evidence type="ECO:0000256" key="3">
    <source>
        <dbReference type="ARBA" id="ARBA00023239"/>
    </source>
</evidence>
<protein>
    <submittedName>
        <fullName evidence="5">2,4-dihydroxyhept-2-ene-1,7-dioic acid aldolase</fullName>
        <ecNumber evidence="5">4.1.2.20</ecNumber>
    </submittedName>
</protein>
<dbReference type="PANTHER" id="PTHR30502">
    <property type="entry name" value="2-KETO-3-DEOXY-L-RHAMNONATE ALDOLASE"/>
    <property type="match status" value="1"/>
</dbReference>
<accession>S0FSD2</accession>
<dbReference type="InterPro" id="IPR040442">
    <property type="entry name" value="Pyrv_kinase-like_dom_sf"/>
</dbReference>
<reference evidence="5 6" key="1">
    <citation type="journal article" date="2013" name="Genome Announc.">
        <title>Draft Genome Sequence of the Cellulolytic, Mesophilic, Anaerobic Bacterium Clostridium termitidis Strain CT1112 (DSM 5398).</title>
        <authorList>
            <person name="Lal S."/>
            <person name="Ramachandran U."/>
            <person name="Zhang X."/>
            <person name="Munir R."/>
            <person name="Sparling R."/>
            <person name="Levin D.B."/>
        </authorList>
    </citation>
    <scope>NUCLEOTIDE SEQUENCE [LARGE SCALE GENOMIC DNA]</scope>
    <source>
        <strain evidence="5 6">CT1112</strain>
    </source>
</reference>
<evidence type="ECO:0000256" key="1">
    <source>
        <dbReference type="ARBA" id="ARBA00005568"/>
    </source>
</evidence>
<evidence type="ECO:0000313" key="6">
    <source>
        <dbReference type="Proteomes" id="UP000014155"/>
    </source>
</evidence>
<keyword evidence="6" id="KW-1185">Reference proteome</keyword>
<evidence type="ECO:0000259" key="4">
    <source>
        <dbReference type="Pfam" id="PF03328"/>
    </source>
</evidence>
<dbReference type="InterPro" id="IPR015813">
    <property type="entry name" value="Pyrv/PenolPyrv_kinase-like_dom"/>
</dbReference>
<name>S0FSD2_RUMCE</name>
<gene>
    <name evidence="5" type="ORF">CTER_2739</name>
</gene>
<comment type="caution">
    <text evidence="5">The sequence shown here is derived from an EMBL/GenBank/DDBJ whole genome shotgun (WGS) entry which is preliminary data.</text>
</comment>
<dbReference type="STRING" id="1195236.CTER_2739"/>
<dbReference type="Proteomes" id="UP000014155">
    <property type="component" value="Unassembled WGS sequence"/>
</dbReference>
<dbReference type="GO" id="GO:0005737">
    <property type="term" value="C:cytoplasm"/>
    <property type="evidence" value="ECO:0007669"/>
    <property type="project" value="TreeGrafter"/>
</dbReference>
<comment type="similarity">
    <text evidence="1">Belongs to the HpcH/HpaI aldolase family.</text>
</comment>
<dbReference type="EMBL" id="AORV01000038">
    <property type="protein sequence ID" value="EMS71383.1"/>
    <property type="molecule type" value="Genomic_DNA"/>
</dbReference>
<dbReference type="eggNOG" id="COG3836">
    <property type="taxonomic scope" value="Bacteria"/>
</dbReference>
<proteinExistence type="inferred from homology"/>
<feature type="domain" description="HpcH/HpaI aldolase/citrate lyase" evidence="4">
    <location>
        <begin position="19"/>
        <end position="243"/>
    </location>
</feature>
<dbReference type="GO" id="GO:0008672">
    <property type="term" value="F:2-dehydro-3-deoxyglucarate aldolase activity"/>
    <property type="evidence" value="ECO:0007669"/>
    <property type="project" value="UniProtKB-EC"/>
</dbReference>
<dbReference type="InterPro" id="IPR005000">
    <property type="entry name" value="Aldolase/citrate-lyase_domain"/>
</dbReference>
<dbReference type="PATRIC" id="fig|1195236.3.peg.3060"/>
<dbReference type="Pfam" id="PF03328">
    <property type="entry name" value="HpcH_HpaI"/>
    <property type="match status" value="1"/>
</dbReference>
<keyword evidence="3 5" id="KW-0456">Lyase</keyword>
<dbReference type="PANTHER" id="PTHR30502:SF0">
    <property type="entry name" value="PHOSPHOENOLPYRUVATE CARBOXYLASE FAMILY PROTEIN"/>
    <property type="match status" value="1"/>
</dbReference>
<dbReference type="SUPFAM" id="SSF51621">
    <property type="entry name" value="Phosphoenolpyruvate/pyruvate domain"/>
    <property type="match status" value="1"/>
</dbReference>
<dbReference type="InterPro" id="IPR050251">
    <property type="entry name" value="HpcH-HpaI_aldolase"/>
</dbReference>
<evidence type="ECO:0000256" key="2">
    <source>
        <dbReference type="ARBA" id="ARBA00022723"/>
    </source>
</evidence>
<dbReference type="EC" id="4.1.2.20" evidence="5"/>
<dbReference type="RefSeq" id="WP_004626460.1">
    <property type="nucleotide sequence ID" value="NZ_AORV01000038.1"/>
</dbReference>
<keyword evidence="2" id="KW-0479">Metal-binding</keyword>
<dbReference type="GO" id="GO:0046872">
    <property type="term" value="F:metal ion binding"/>
    <property type="evidence" value="ECO:0007669"/>
    <property type="project" value="UniProtKB-KW"/>
</dbReference>
<sequence length="257" mass="27815">MNRIDNIRKKIAEGKLVKGFFLTMADPMVSEIAGYAGYDYVWIDAEHGPLDRQEIFHHIVAAQGSGCCAFVRVPVADPAAMKAILDMGPDGIIFPFVDNKEIAQRAVQACAYPDGEIHGVRGQGPIRAIKYGLEDEGAYLKTAYEKVFKIVQIESLEGYENLDAIMQVKGIDSIFIGAADLSRSIAGKGNDLDLNTIYNDICSRVRKNNLVLGAAIGATAEDAARVTAKGVQYVVFGQDARVLASGLKANLDALKDF</sequence>
<organism evidence="5 6">
    <name type="scientific">Ruminiclostridium cellobioparum subsp. termitidis CT1112</name>
    <dbReference type="NCBI Taxonomy" id="1195236"/>
    <lineage>
        <taxon>Bacteria</taxon>
        <taxon>Bacillati</taxon>
        <taxon>Bacillota</taxon>
        <taxon>Clostridia</taxon>
        <taxon>Eubacteriales</taxon>
        <taxon>Oscillospiraceae</taxon>
        <taxon>Ruminiclostridium</taxon>
    </lineage>
</organism>
<evidence type="ECO:0000313" key="5">
    <source>
        <dbReference type="EMBL" id="EMS71383.1"/>
    </source>
</evidence>